<feature type="compositionally biased region" description="Polar residues" evidence="1">
    <location>
        <begin position="665"/>
        <end position="678"/>
    </location>
</feature>
<dbReference type="KEGG" id="tbi:Tbis_0808"/>
<keyword evidence="2" id="KW-0812">Transmembrane</keyword>
<feature type="transmembrane region" description="Helical" evidence="2">
    <location>
        <begin position="134"/>
        <end position="154"/>
    </location>
</feature>
<feature type="transmembrane region" description="Helical" evidence="2">
    <location>
        <begin position="160"/>
        <end position="178"/>
    </location>
</feature>
<organism evidence="3 4">
    <name type="scientific">Thermobispora bispora (strain ATCC 19993 / DSM 43833 / CBS 139.67 / JCM 10125 / KCTC 9307 / NBRC 14880 / R51)</name>
    <dbReference type="NCBI Taxonomy" id="469371"/>
    <lineage>
        <taxon>Bacteria</taxon>
        <taxon>Bacillati</taxon>
        <taxon>Actinomycetota</taxon>
        <taxon>Actinomycetes</taxon>
        <taxon>Streptosporangiales</taxon>
        <taxon>Streptosporangiaceae</taxon>
        <taxon>Thermobispora</taxon>
    </lineage>
</organism>
<keyword evidence="2" id="KW-1133">Transmembrane helix</keyword>
<evidence type="ECO:0000313" key="3">
    <source>
        <dbReference type="EMBL" id="ADG87532.1"/>
    </source>
</evidence>
<feature type="transmembrane region" description="Helical" evidence="2">
    <location>
        <begin position="82"/>
        <end position="99"/>
    </location>
</feature>
<evidence type="ECO:0000256" key="2">
    <source>
        <dbReference type="SAM" id="Phobius"/>
    </source>
</evidence>
<reference evidence="3 4" key="1">
    <citation type="submission" date="2010-01" db="EMBL/GenBank/DDBJ databases">
        <title>The complete genome of Thermobispora bispora DSM 43833.</title>
        <authorList>
            <consortium name="US DOE Joint Genome Institute (JGI-PGF)"/>
            <person name="Lucas S."/>
            <person name="Copeland A."/>
            <person name="Lapidus A."/>
            <person name="Glavina del Rio T."/>
            <person name="Dalin E."/>
            <person name="Tice H."/>
            <person name="Bruce D."/>
            <person name="Goodwin L."/>
            <person name="Pitluck S."/>
            <person name="Kyrpides N."/>
            <person name="Mavromatis K."/>
            <person name="Ivanova N."/>
            <person name="Mikhailova N."/>
            <person name="Chertkov O."/>
            <person name="Brettin T."/>
            <person name="Detter J.C."/>
            <person name="Han C."/>
            <person name="Larimer F."/>
            <person name="Land M."/>
            <person name="Hauser L."/>
            <person name="Markowitz V."/>
            <person name="Cheng J.-F."/>
            <person name="Hugenholtz P."/>
            <person name="Woyke T."/>
            <person name="Wu D."/>
            <person name="Jando M."/>
            <person name="Schneider S."/>
            <person name="Klenk H.-P."/>
            <person name="Eisen J.A."/>
        </authorList>
    </citation>
    <scope>NUCLEOTIDE SEQUENCE [LARGE SCALE GENOMIC DNA]</scope>
    <source>
        <strain evidence="4">ATCC 19993 / DSM 43833 / CBS 139.67 / JCM 10125 / KCTC 9307 / NBRC 14880 / R51</strain>
    </source>
</reference>
<feature type="transmembrane region" description="Helical" evidence="2">
    <location>
        <begin position="338"/>
        <end position="360"/>
    </location>
</feature>
<evidence type="ECO:0008006" key="5">
    <source>
        <dbReference type="Google" id="ProtNLM"/>
    </source>
</evidence>
<feature type="transmembrane region" description="Helical" evidence="2">
    <location>
        <begin position="190"/>
        <end position="217"/>
    </location>
</feature>
<dbReference type="HOGENOM" id="CLU_020410_0_0_11"/>
<sequence>MTQVAENRGAEGTTLTITLPRWLAGLAHPVIAVAVLLILLALGLRIPILLGSYFVEDDFLFQGDAYESGLTFDFMFRVHKGHLMPGALALTWVLARISAYNWALVASVTFAAQVLVSVMTLRLLVRLFGVRPGILIPLAIALFSPLTFPAFGWWSAAINAVPLQLGMVMALSAQVRYVREGQAKYARRAFLWVLFAMAFSTKGVFVPFVLFAVTTGFLRRWAGGWIGLMLREARQHWRLWGAYLLLIAGYTALYLSRRDTAPGEGATIPDPGDAFDLVTKLLGSTFPAGIVGGPLSWGPVPPTGGMANPSGLLIAVAWTVIAALVIGSLIHRRRAGRAWVLMAGYLIAVDAIPTAIARGTGLAQIVGAETRYVADAVIVFALCLALAYLPQPGEPEPYRRPLPTGSGVAAAAGVVAGVYLVTATVSIQNYRDTLSGDRVRAYLANVRAALAKAPDDTPIYSSPLPEDIVLPWNGNRRYSHRLLAPLARPTLRERMRAPEPSEDAVVFDEKGRLVPVSVQPVIARVPPPGRTCFPLLGDAIFFPDVPSFGGIGPIAGLAYSAKRPVTGSYEIGEYRGRLTFRATESGLLHFPVTAPGKGLLIRLDDPAAPICLKGFAFGDPVPMKPPAGQDQGKAQGQPAPTAEPSPAASPAASPSERRSPATGRRSPQASAQTVPAAS</sequence>
<name>D6Y6G0_THEBD</name>
<feature type="transmembrane region" description="Helical" evidence="2">
    <location>
        <begin position="402"/>
        <end position="421"/>
    </location>
</feature>
<evidence type="ECO:0000256" key="1">
    <source>
        <dbReference type="SAM" id="MobiDB-lite"/>
    </source>
</evidence>
<protein>
    <recommendedName>
        <fullName evidence="5">Transmembrane protein</fullName>
    </recommendedName>
</protein>
<feature type="transmembrane region" description="Helical" evidence="2">
    <location>
        <begin position="277"/>
        <end position="297"/>
    </location>
</feature>
<feature type="transmembrane region" description="Helical" evidence="2">
    <location>
        <begin position="237"/>
        <end position="256"/>
    </location>
</feature>
<accession>D6Y6G0</accession>
<dbReference type="STRING" id="469371.Tbis_0808"/>
<keyword evidence="4" id="KW-1185">Reference proteome</keyword>
<dbReference type="AlphaFoldDB" id="D6Y6G0"/>
<proteinExistence type="predicted"/>
<feature type="region of interest" description="Disordered" evidence="1">
    <location>
        <begin position="621"/>
        <end position="678"/>
    </location>
</feature>
<dbReference type="Proteomes" id="UP000006640">
    <property type="component" value="Chromosome"/>
</dbReference>
<feature type="transmembrane region" description="Helical" evidence="2">
    <location>
        <begin position="309"/>
        <end position="331"/>
    </location>
</feature>
<dbReference type="OrthoDB" id="3778510at2"/>
<dbReference type="EMBL" id="CP001874">
    <property type="protein sequence ID" value="ADG87532.1"/>
    <property type="molecule type" value="Genomic_DNA"/>
</dbReference>
<evidence type="ECO:0000313" key="4">
    <source>
        <dbReference type="Proteomes" id="UP000006640"/>
    </source>
</evidence>
<feature type="compositionally biased region" description="Low complexity" evidence="1">
    <location>
        <begin position="638"/>
        <end position="654"/>
    </location>
</feature>
<feature type="transmembrane region" description="Helical" evidence="2">
    <location>
        <begin position="22"/>
        <end position="44"/>
    </location>
</feature>
<feature type="transmembrane region" description="Helical" evidence="2">
    <location>
        <begin position="372"/>
        <end position="390"/>
    </location>
</feature>
<dbReference type="eggNOG" id="COG0815">
    <property type="taxonomic scope" value="Bacteria"/>
</dbReference>
<gene>
    <name evidence="3" type="ordered locus">Tbis_0808</name>
</gene>
<keyword evidence="2" id="KW-0472">Membrane</keyword>
<dbReference type="RefSeq" id="WP_013131065.1">
    <property type="nucleotide sequence ID" value="NC_014165.1"/>
</dbReference>